<gene>
    <name evidence="2" type="ORF">C2L71_02180</name>
</gene>
<protein>
    <submittedName>
        <fullName evidence="2">Class B sortase</fullName>
    </submittedName>
</protein>
<evidence type="ECO:0000313" key="3">
    <source>
        <dbReference type="Proteomes" id="UP000236197"/>
    </source>
</evidence>
<feature type="signal peptide" evidence="1">
    <location>
        <begin position="1"/>
        <end position="21"/>
    </location>
</feature>
<dbReference type="SUPFAM" id="SSF63817">
    <property type="entry name" value="Sortase"/>
    <property type="match status" value="1"/>
</dbReference>
<reference evidence="3" key="1">
    <citation type="submission" date="2018-01" db="EMBL/GenBank/DDBJ databases">
        <title>Rubneribacter badeniensis gen. nov., sp. nov., and Colonibacter rubneri, gen. nov., sp. nov., WGS of new members of the Eggerthellaceae.</title>
        <authorList>
            <person name="Danylec N."/>
            <person name="Stoll D.A."/>
            <person name="Doetsch A."/>
            <person name="Kulling S.E."/>
            <person name="Huch M."/>
        </authorList>
    </citation>
    <scope>NUCLEOTIDE SEQUENCE [LARGE SCALE GENOMIC DNA]</scope>
    <source>
        <strain evidence="3">ResAG-96</strain>
    </source>
</reference>
<dbReference type="GO" id="GO:0016787">
    <property type="term" value="F:hydrolase activity"/>
    <property type="evidence" value="ECO:0007669"/>
    <property type="project" value="UniProtKB-KW"/>
</dbReference>
<sequence length="231" mass="24324">MRALAVCALTAAILAALPAYDGENGIVSGVSLEKGGVCDVRASNIDWAYWTSVNPDVIGWIEVPGTSIDGPIVQAPVEDPEYYLKHDVYRKPSASGCFYLDASCPEGLNSPQRIILGHNMADGSMFAPVRGYLDASFAADHRTIVVSEPNGAHVFEVVAARIIDGSEPAKRTAFASEAALRAWLSEQVGKAAMVLDAQATEEADGVTTLVTCMPGGAQRVLAFAVERAAAL</sequence>
<organism evidence="2 3">
    <name type="scientific">Enteroscipio rubneri</name>
    <dbReference type="NCBI Taxonomy" id="2070686"/>
    <lineage>
        <taxon>Bacteria</taxon>
        <taxon>Bacillati</taxon>
        <taxon>Actinomycetota</taxon>
        <taxon>Coriobacteriia</taxon>
        <taxon>Eggerthellales</taxon>
        <taxon>Eggerthellaceae</taxon>
        <taxon>Enteroscipio</taxon>
    </lineage>
</organism>
<keyword evidence="3" id="KW-1185">Reference proteome</keyword>
<dbReference type="OrthoDB" id="3172795at2"/>
<keyword evidence="1" id="KW-0732">Signal</keyword>
<accession>A0A2K2UF83</accession>
<dbReference type="EMBL" id="PPEK01000001">
    <property type="protein sequence ID" value="PNV68800.1"/>
    <property type="molecule type" value="Genomic_DNA"/>
</dbReference>
<proteinExistence type="predicted"/>
<dbReference type="CDD" id="cd05826">
    <property type="entry name" value="Sortase_B"/>
    <property type="match status" value="1"/>
</dbReference>
<dbReference type="AlphaFoldDB" id="A0A2K2UF83"/>
<feature type="chain" id="PRO_5038574265" evidence="1">
    <location>
        <begin position="22"/>
        <end position="231"/>
    </location>
</feature>
<dbReference type="RefSeq" id="WP_103264126.1">
    <property type="nucleotide sequence ID" value="NZ_CABMLE010000001.1"/>
</dbReference>
<evidence type="ECO:0000313" key="2">
    <source>
        <dbReference type="EMBL" id="PNV68800.1"/>
    </source>
</evidence>
<dbReference type="Gene3D" id="2.40.260.10">
    <property type="entry name" value="Sortase"/>
    <property type="match status" value="1"/>
</dbReference>
<name>A0A2K2UF83_9ACTN</name>
<comment type="caution">
    <text evidence="2">The sequence shown here is derived from an EMBL/GenBank/DDBJ whole genome shotgun (WGS) entry which is preliminary data.</text>
</comment>
<dbReference type="InterPro" id="IPR009835">
    <property type="entry name" value="SrtB"/>
</dbReference>
<dbReference type="InterPro" id="IPR023365">
    <property type="entry name" value="Sortase_dom-sf"/>
</dbReference>
<dbReference type="Proteomes" id="UP000236197">
    <property type="component" value="Unassembled WGS sequence"/>
</dbReference>
<evidence type="ECO:0000256" key="1">
    <source>
        <dbReference type="SAM" id="SignalP"/>
    </source>
</evidence>